<dbReference type="InterPro" id="IPR051888">
    <property type="entry name" value="UPF0148_domain"/>
</dbReference>
<dbReference type="Pfam" id="PF06677">
    <property type="entry name" value="Auto_anti-p27"/>
    <property type="match status" value="2"/>
</dbReference>
<proteinExistence type="predicted"/>
<feature type="compositionally biased region" description="Basic and acidic residues" evidence="1">
    <location>
        <begin position="145"/>
        <end position="154"/>
    </location>
</feature>
<organism evidence="2 3">
    <name type="scientific">Cymbomonas tetramitiformis</name>
    <dbReference type="NCBI Taxonomy" id="36881"/>
    <lineage>
        <taxon>Eukaryota</taxon>
        <taxon>Viridiplantae</taxon>
        <taxon>Chlorophyta</taxon>
        <taxon>Pyramimonadophyceae</taxon>
        <taxon>Pyramimonadales</taxon>
        <taxon>Pyramimonadaceae</taxon>
        <taxon>Cymbomonas</taxon>
    </lineage>
</organism>
<evidence type="ECO:0000313" key="3">
    <source>
        <dbReference type="Proteomes" id="UP001190700"/>
    </source>
</evidence>
<feature type="compositionally biased region" description="Pro residues" evidence="1">
    <location>
        <begin position="127"/>
        <end position="140"/>
    </location>
</feature>
<dbReference type="PANTHER" id="PTHR16537:SF1">
    <property type="entry name" value="PROTEIN ZNRD2"/>
    <property type="match status" value="1"/>
</dbReference>
<evidence type="ECO:0000256" key="1">
    <source>
        <dbReference type="SAM" id="MobiDB-lite"/>
    </source>
</evidence>
<feature type="region of interest" description="Disordered" evidence="1">
    <location>
        <begin position="122"/>
        <end position="156"/>
    </location>
</feature>
<feature type="compositionally biased region" description="Polar residues" evidence="1">
    <location>
        <begin position="94"/>
        <end position="103"/>
    </location>
</feature>
<name>A0AAE0FGX5_9CHLO</name>
<dbReference type="InterPro" id="IPR009563">
    <property type="entry name" value="SSSCA1"/>
</dbReference>
<keyword evidence="3" id="KW-1185">Reference proteome</keyword>
<gene>
    <name evidence="2" type="ORF">CYMTET_31772</name>
</gene>
<sequence length="323" mass="33999">MAEQHKERVNMNVSSLSKKLLEGWTLLSESCPNSSCNVPLVRNKAQTEVFCVSCEQTFDSSIVQPGTPKRSVYDEQSSVAPVPMDHTPGPVTRSPLTTATEATVQPPRDFTATAERYLTPLGTPAAAPVPAPSSAPPTAPSPGRGADRQSKSDKQSSLLAEKLLQGWTLLNEYCQMESCLAPLVRSRDKRKYCVSCGMYVVSEAEAPQAVATNPAPSPLPVADAAAQNFAPTFNYVPSAASSAPVAPHTTAAAAPPLSMAGGASLDAVRLGTVAALTSKLDDFRGMLVATPLDGTHQSIKHLREIITAISETCQSLSAVKGLQ</sequence>
<evidence type="ECO:0000313" key="2">
    <source>
        <dbReference type="EMBL" id="KAK3259213.1"/>
    </source>
</evidence>
<dbReference type="AlphaFoldDB" id="A0AAE0FGX5"/>
<feature type="region of interest" description="Disordered" evidence="1">
    <location>
        <begin position="65"/>
        <end position="109"/>
    </location>
</feature>
<reference evidence="2 3" key="1">
    <citation type="journal article" date="2015" name="Genome Biol. Evol.">
        <title>Comparative Genomics of a Bacterivorous Green Alga Reveals Evolutionary Causalities and Consequences of Phago-Mixotrophic Mode of Nutrition.</title>
        <authorList>
            <person name="Burns J.A."/>
            <person name="Paasch A."/>
            <person name="Narechania A."/>
            <person name="Kim E."/>
        </authorList>
    </citation>
    <scope>NUCLEOTIDE SEQUENCE [LARGE SCALE GENOMIC DNA]</scope>
    <source>
        <strain evidence="2 3">PLY_AMNH</strain>
    </source>
</reference>
<accession>A0AAE0FGX5</accession>
<dbReference type="EMBL" id="LGRX02018932">
    <property type="protein sequence ID" value="KAK3259213.1"/>
    <property type="molecule type" value="Genomic_DNA"/>
</dbReference>
<dbReference type="PANTHER" id="PTHR16537">
    <property type="entry name" value="SJOEGREN SYNDROME/SCLERODERMA AUTOANTIGEN 1"/>
    <property type="match status" value="1"/>
</dbReference>
<comment type="caution">
    <text evidence="2">The sequence shown here is derived from an EMBL/GenBank/DDBJ whole genome shotgun (WGS) entry which is preliminary data.</text>
</comment>
<dbReference type="Proteomes" id="UP001190700">
    <property type="component" value="Unassembled WGS sequence"/>
</dbReference>
<protein>
    <submittedName>
        <fullName evidence="2">Uncharacterized protein</fullName>
    </submittedName>
</protein>